<evidence type="ECO:0000313" key="1">
    <source>
        <dbReference type="EMBL" id="PBK87082.1"/>
    </source>
</evidence>
<sequence length="160" mass="17982">MSSPFKPLLILICDFKLTLELDPMFKNKLLVKYNAYVAHYGVIGFYKLDVNKQAGGAEDMEIFAIDAHIFVFKHSEKIWKIIGADPRALMVCTPQWQRAFKPVKTAIITYTVFLTALCSVAGSKLEMKNVKEDRIPIVSGEKMVYFSSIHSQRASGSNTG</sequence>
<proteinExistence type="predicted"/>
<name>A0A2H3D6P5_ARMGA</name>
<organism evidence="1 2">
    <name type="scientific">Armillaria gallica</name>
    <name type="common">Bulbous honey fungus</name>
    <name type="synonym">Armillaria bulbosa</name>
    <dbReference type="NCBI Taxonomy" id="47427"/>
    <lineage>
        <taxon>Eukaryota</taxon>
        <taxon>Fungi</taxon>
        <taxon>Dikarya</taxon>
        <taxon>Basidiomycota</taxon>
        <taxon>Agaricomycotina</taxon>
        <taxon>Agaricomycetes</taxon>
        <taxon>Agaricomycetidae</taxon>
        <taxon>Agaricales</taxon>
        <taxon>Marasmiineae</taxon>
        <taxon>Physalacriaceae</taxon>
        <taxon>Armillaria</taxon>
    </lineage>
</organism>
<reference evidence="2" key="1">
    <citation type="journal article" date="2017" name="Nat. Ecol. Evol.">
        <title>Genome expansion and lineage-specific genetic innovations in the forest pathogenic fungi Armillaria.</title>
        <authorList>
            <person name="Sipos G."/>
            <person name="Prasanna A.N."/>
            <person name="Walter M.C."/>
            <person name="O'Connor E."/>
            <person name="Balint B."/>
            <person name="Krizsan K."/>
            <person name="Kiss B."/>
            <person name="Hess J."/>
            <person name="Varga T."/>
            <person name="Slot J."/>
            <person name="Riley R."/>
            <person name="Boka B."/>
            <person name="Rigling D."/>
            <person name="Barry K."/>
            <person name="Lee J."/>
            <person name="Mihaltcheva S."/>
            <person name="LaButti K."/>
            <person name="Lipzen A."/>
            <person name="Waldron R."/>
            <person name="Moloney N.M."/>
            <person name="Sperisen C."/>
            <person name="Kredics L."/>
            <person name="Vagvoelgyi C."/>
            <person name="Patrignani A."/>
            <person name="Fitzpatrick D."/>
            <person name="Nagy I."/>
            <person name="Doyle S."/>
            <person name="Anderson J.B."/>
            <person name="Grigoriev I.V."/>
            <person name="Gueldener U."/>
            <person name="Muensterkoetter M."/>
            <person name="Nagy L.G."/>
        </authorList>
    </citation>
    <scope>NUCLEOTIDE SEQUENCE [LARGE SCALE GENOMIC DNA]</scope>
    <source>
        <strain evidence="2">Ar21-2</strain>
    </source>
</reference>
<evidence type="ECO:0000313" key="2">
    <source>
        <dbReference type="Proteomes" id="UP000217790"/>
    </source>
</evidence>
<dbReference type="Proteomes" id="UP000217790">
    <property type="component" value="Unassembled WGS sequence"/>
</dbReference>
<accession>A0A2H3D6P5</accession>
<keyword evidence="2" id="KW-1185">Reference proteome</keyword>
<gene>
    <name evidence="1" type="ORF">ARMGADRAFT_1034980</name>
</gene>
<dbReference type="EMBL" id="KZ293680">
    <property type="protein sequence ID" value="PBK87082.1"/>
    <property type="molecule type" value="Genomic_DNA"/>
</dbReference>
<dbReference type="InParanoid" id="A0A2H3D6P5"/>
<protein>
    <submittedName>
        <fullName evidence="1">Uncharacterized protein</fullName>
    </submittedName>
</protein>
<dbReference type="AlphaFoldDB" id="A0A2H3D6P5"/>